<dbReference type="FunFam" id="3.40.50.300:FF:000326">
    <property type="entry name" value="P-loop containing nucleoside triphosphate hydrolase"/>
    <property type="match status" value="1"/>
</dbReference>
<dbReference type="GO" id="GO:0016787">
    <property type="term" value="F:hydrolase activity"/>
    <property type="evidence" value="ECO:0007669"/>
    <property type="project" value="UniProtKB-KW"/>
</dbReference>
<feature type="domain" description="DNA2/NAM7 helicase-like C-terminal" evidence="8">
    <location>
        <begin position="426"/>
        <end position="621"/>
    </location>
</feature>
<dbReference type="AlphaFoldDB" id="A0A7I8WVQ6"/>
<dbReference type="InterPro" id="IPR041677">
    <property type="entry name" value="DNA2/NAM7_AAA_11"/>
</dbReference>
<dbReference type="EMBL" id="CAJFCV020000004">
    <property type="protein sequence ID" value="CAG9117972.1"/>
    <property type="molecule type" value="Genomic_DNA"/>
</dbReference>
<evidence type="ECO:0000256" key="1">
    <source>
        <dbReference type="ARBA" id="ARBA00007913"/>
    </source>
</evidence>
<protein>
    <submittedName>
        <fullName evidence="9">(pine wood nematode) hypothetical protein</fullName>
    </submittedName>
</protein>
<keyword evidence="3" id="KW-0378">Hydrolase</keyword>
<dbReference type="PANTHER" id="PTHR43788">
    <property type="entry name" value="DNA2/NAM7 HELICASE FAMILY MEMBER"/>
    <property type="match status" value="1"/>
</dbReference>
<feature type="domain" description="DNA2/NAM7 helicase helicase" evidence="7">
    <location>
        <begin position="213"/>
        <end position="280"/>
    </location>
</feature>
<dbReference type="EMBL" id="CAJFDI010000004">
    <property type="protein sequence ID" value="CAD5227613.1"/>
    <property type="molecule type" value="Genomic_DNA"/>
</dbReference>
<dbReference type="Proteomes" id="UP000582659">
    <property type="component" value="Unassembled WGS sequence"/>
</dbReference>
<proteinExistence type="inferred from homology"/>
<keyword evidence="4" id="KW-0347">Helicase</keyword>
<dbReference type="GO" id="GO:0005524">
    <property type="term" value="F:ATP binding"/>
    <property type="evidence" value="ECO:0007669"/>
    <property type="project" value="UniProtKB-KW"/>
</dbReference>
<dbReference type="Gene3D" id="3.40.50.300">
    <property type="entry name" value="P-loop containing nucleotide triphosphate hydrolases"/>
    <property type="match status" value="2"/>
</dbReference>
<dbReference type="OrthoDB" id="5805783at2759"/>
<name>A0A7I8WVQ6_BURXY</name>
<dbReference type="CDD" id="cd18808">
    <property type="entry name" value="SF1_C_Upf1"/>
    <property type="match status" value="1"/>
</dbReference>
<evidence type="ECO:0000259" key="7">
    <source>
        <dbReference type="Pfam" id="PF13086"/>
    </source>
</evidence>
<dbReference type="InterPro" id="IPR050534">
    <property type="entry name" value="Coronavir_polyprotein_1ab"/>
</dbReference>
<gene>
    <name evidence="9" type="ORF">BXYJ_LOCUS10037</name>
</gene>
<feature type="region of interest" description="Disordered" evidence="6">
    <location>
        <begin position="19"/>
        <end position="41"/>
    </location>
</feature>
<dbReference type="Pfam" id="PF13086">
    <property type="entry name" value="AAA_11"/>
    <property type="match status" value="2"/>
</dbReference>
<keyword evidence="10" id="KW-1185">Reference proteome</keyword>
<accession>A0A7I8WVQ6</accession>
<feature type="domain" description="DNA2/NAM7 helicase helicase" evidence="7">
    <location>
        <begin position="335"/>
        <end position="417"/>
    </location>
</feature>
<dbReference type="Pfam" id="PF13087">
    <property type="entry name" value="AAA_12"/>
    <property type="match status" value="1"/>
</dbReference>
<dbReference type="InterPro" id="IPR041679">
    <property type="entry name" value="DNA2/NAM7-like_C"/>
</dbReference>
<dbReference type="SUPFAM" id="SSF52540">
    <property type="entry name" value="P-loop containing nucleoside triphosphate hydrolases"/>
    <property type="match status" value="1"/>
</dbReference>
<evidence type="ECO:0000256" key="4">
    <source>
        <dbReference type="ARBA" id="ARBA00022806"/>
    </source>
</evidence>
<evidence type="ECO:0000313" key="10">
    <source>
        <dbReference type="Proteomes" id="UP000659654"/>
    </source>
</evidence>
<dbReference type="SMR" id="A0A7I8WVQ6"/>
<dbReference type="PANTHER" id="PTHR43788:SF8">
    <property type="entry name" value="DNA-BINDING PROTEIN SMUBP-2"/>
    <property type="match status" value="1"/>
</dbReference>
<evidence type="ECO:0000313" key="9">
    <source>
        <dbReference type="EMBL" id="CAD5227613.1"/>
    </source>
</evidence>
<keyword evidence="2" id="KW-0547">Nucleotide-binding</keyword>
<evidence type="ECO:0000256" key="3">
    <source>
        <dbReference type="ARBA" id="ARBA00022801"/>
    </source>
</evidence>
<comment type="similarity">
    <text evidence="1">Belongs to the DNA2/NAM7 helicase family.</text>
</comment>
<evidence type="ECO:0000256" key="5">
    <source>
        <dbReference type="ARBA" id="ARBA00022840"/>
    </source>
</evidence>
<dbReference type="InterPro" id="IPR027417">
    <property type="entry name" value="P-loop_NTPase"/>
</dbReference>
<dbReference type="GO" id="GO:0005694">
    <property type="term" value="C:chromosome"/>
    <property type="evidence" value="ECO:0007669"/>
    <property type="project" value="UniProtKB-ARBA"/>
</dbReference>
<reference evidence="9" key="1">
    <citation type="submission" date="2020-09" db="EMBL/GenBank/DDBJ databases">
        <authorList>
            <person name="Kikuchi T."/>
        </authorList>
    </citation>
    <scope>NUCLEOTIDE SEQUENCE</scope>
    <source>
        <strain evidence="9">Ka4C1</strain>
    </source>
</reference>
<keyword evidence="5" id="KW-0067">ATP-binding</keyword>
<organism evidence="9 10">
    <name type="scientific">Bursaphelenchus xylophilus</name>
    <name type="common">Pinewood nematode worm</name>
    <name type="synonym">Aphelenchoides xylophilus</name>
    <dbReference type="NCBI Taxonomy" id="6326"/>
    <lineage>
        <taxon>Eukaryota</taxon>
        <taxon>Metazoa</taxon>
        <taxon>Ecdysozoa</taxon>
        <taxon>Nematoda</taxon>
        <taxon>Chromadorea</taxon>
        <taxon>Rhabditida</taxon>
        <taxon>Tylenchina</taxon>
        <taxon>Tylenchomorpha</taxon>
        <taxon>Aphelenchoidea</taxon>
        <taxon>Aphelenchoididae</taxon>
        <taxon>Bursaphelenchus</taxon>
    </lineage>
</organism>
<evidence type="ECO:0000256" key="6">
    <source>
        <dbReference type="SAM" id="MobiDB-lite"/>
    </source>
</evidence>
<dbReference type="GO" id="GO:0043139">
    <property type="term" value="F:5'-3' DNA helicase activity"/>
    <property type="evidence" value="ECO:0007669"/>
    <property type="project" value="TreeGrafter"/>
</dbReference>
<dbReference type="InterPro" id="IPR047187">
    <property type="entry name" value="SF1_C_Upf1"/>
</dbReference>
<sequence>MLRKFLHFRPIFTQTARNKVRKVGNSQKSTKKPSIKNALPPEAENKLKEWPKLVELEKEAVINASAGKVLLRDLTFREFRYDAIDGRILELNLPVNMTDEQVRRISVLLRPGVWLQLVAGTEKYTVVVLEQKVDSIRLKLFAKGITDMENWDGLSFTLSFEKESSPLSYLTEFWSDRKSLVKMPGWANFLMAHHGMALPVMGKTKSIKFYSGNLNHSQQNAVTKALAPRQNILSIQGPPGTGKTAVVAEIIQQVARSGKKILVLAPSRKAINNVSARVHQLIQNPSYHCNVTHGSGTLSINDRIRSHDDFSTLEAFLPVSSDLDSQIEDSTSMKRFNQAMRLKATLKTQILEHAKVVYSTIQSSVVRQLQYHKFQPDYVVIDEAAQTWECVAWQAALLAPKVIFVGDQNQLTASAMSAKAAENGLTRTVMEHIEKNFGKTLQTRLTKQYRANEKIMRWSNEVFYDGEIEADESVKNITIDELLQNPKGGLIKDPIVFYDTAEAGHFYREKRTQGISFENPGEANVLIAHVKRLIEAGIRQEDIGIITPYTGQVRLLREANLGLENVLISTVDGFQGGEHEVILLSLVRSNNNQSIGFLTDLRRMNVSLTRAKRQLFIVGDSRMLQVEPALKRLHEILLEEGKVVTLKETKKTAGKAKH</sequence>
<comment type="caution">
    <text evidence="9">The sequence shown here is derived from an EMBL/GenBank/DDBJ whole genome shotgun (WGS) entry which is preliminary data.</text>
</comment>
<dbReference type="Proteomes" id="UP000659654">
    <property type="component" value="Unassembled WGS sequence"/>
</dbReference>
<evidence type="ECO:0000256" key="2">
    <source>
        <dbReference type="ARBA" id="ARBA00022741"/>
    </source>
</evidence>
<evidence type="ECO:0000259" key="8">
    <source>
        <dbReference type="Pfam" id="PF13087"/>
    </source>
</evidence>